<proteinExistence type="predicted"/>
<dbReference type="GO" id="GO:0008784">
    <property type="term" value="F:alanine racemase activity"/>
    <property type="evidence" value="ECO:0007669"/>
    <property type="project" value="TreeGrafter"/>
</dbReference>
<name>A0A974BMS4_SEDHY</name>
<comment type="caution">
    <text evidence="5">The sequence shown here is derived from an EMBL/GenBank/DDBJ whole genome shotgun (WGS) entry which is preliminary data.</text>
</comment>
<keyword evidence="2" id="KW-0663">Pyridoxal phosphate</keyword>
<dbReference type="InterPro" id="IPR001608">
    <property type="entry name" value="Ala_racemase_N"/>
</dbReference>
<keyword evidence="3" id="KW-0413">Isomerase</keyword>
<dbReference type="InterPro" id="IPR000821">
    <property type="entry name" value="Ala_racemase"/>
</dbReference>
<dbReference type="NCBIfam" id="NF040742">
    <property type="entry name" value="racem_Orr"/>
    <property type="match status" value="1"/>
</dbReference>
<evidence type="ECO:0000259" key="4">
    <source>
        <dbReference type="Pfam" id="PF01168"/>
    </source>
</evidence>
<evidence type="ECO:0000256" key="1">
    <source>
        <dbReference type="ARBA" id="ARBA00001933"/>
    </source>
</evidence>
<organism evidence="5 6">
    <name type="scientific">Sedimentibacter hydroxybenzoicus DSM 7310</name>
    <dbReference type="NCBI Taxonomy" id="1123245"/>
    <lineage>
        <taxon>Bacteria</taxon>
        <taxon>Bacillati</taxon>
        <taxon>Bacillota</taxon>
        <taxon>Tissierellia</taxon>
        <taxon>Sedimentibacter</taxon>
    </lineage>
</organism>
<dbReference type="SUPFAM" id="SSF51419">
    <property type="entry name" value="PLP-binding barrel"/>
    <property type="match status" value="1"/>
</dbReference>
<dbReference type="CDD" id="cd06815">
    <property type="entry name" value="PLPDE_III_AR_like_1"/>
    <property type="match status" value="1"/>
</dbReference>
<dbReference type="RefSeq" id="WP_179239464.1">
    <property type="nucleotide sequence ID" value="NZ_JACBNQ010000027.1"/>
</dbReference>
<feature type="domain" description="Alanine racemase N-terminal" evidence="4">
    <location>
        <begin position="7"/>
        <end position="223"/>
    </location>
</feature>
<evidence type="ECO:0000313" key="5">
    <source>
        <dbReference type="EMBL" id="NYB75746.1"/>
    </source>
</evidence>
<sequence length="355" mass="39786">MYPKLVIDLNKVKNNLNKTIEMVKGSGCSLMIVTKGYCADMEIYKLLEESDIDYLADSRIQNLKKYEGTTKERVLLRLPMISEADDVVRYADISLNSEIETIKKLNDAAGRLNKKHKILLMIDLGDLREGIFFENEDEIYHSVEEILKLENIELFGLGVNLTCYGAVIPKKENLSILVDIAHKIETKFNIKLQMISGGNSSSVYLIGKNELSEGINNLRVGEAFLLGDETAYSQMLEGFYDDAFTLEAEIIELKEKQSLPVGETGVDAFGNRPVYEDLGVIKRAIIAVGRQDVDPDHLHPIDPSISILGASSDHLIVNADKTESNYKVGDIVKFKVEYSSLLRASTSSYVEKEYK</sequence>
<evidence type="ECO:0000313" key="6">
    <source>
        <dbReference type="Proteomes" id="UP000611629"/>
    </source>
</evidence>
<dbReference type="AlphaFoldDB" id="A0A974BMS4"/>
<dbReference type="GO" id="GO:0005829">
    <property type="term" value="C:cytosol"/>
    <property type="evidence" value="ECO:0007669"/>
    <property type="project" value="TreeGrafter"/>
</dbReference>
<reference evidence="5" key="1">
    <citation type="submission" date="2020-07" db="EMBL/GenBank/DDBJ databases">
        <title>Genomic analysis of a strain of Sedimentibacter Hydroxybenzoicus DSM7310.</title>
        <authorList>
            <person name="Ma S."/>
        </authorList>
    </citation>
    <scope>NUCLEOTIDE SEQUENCE</scope>
    <source>
        <strain evidence="5">DSM 7310</strain>
    </source>
</reference>
<evidence type="ECO:0000256" key="2">
    <source>
        <dbReference type="ARBA" id="ARBA00022898"/>
    </source>
</evidence>
<gene>
    <name evidence="5" type="ORF">HZF24_16475</name>
</gene>
<dbReference type="InterPro" id="IPR029066">
    <property type="entry name" value="PLP-binding_barrel"/>
</dbReference>
<dbReference type="PANTHER" id="PTHR30511">
    <property type="entry name" value="ALANINE RACEMASE"/>
    <property type="match status" value="1"/>
</dbReference>
<comment type="cofactor">
    <cofactor evidence="1">
        <name>pyridoxal 5'-phosphate</name>
        <dbReference type="ChEBI" id="CHEBI:597326"/>
    </cofactor>
</comment>
<dbReference type="Gene3D" id="3.20.20.10">
    <property type="entry name" value="Alanine racemase"/>
    <property type="match status" value="1"/>
</dbReference>
<dbReference type="PANTHER" id="PTHR30511:SF3">
    <property type="entry name" value="LYSINE RACEMASE"/>
    <property type="match status" value="1"/>
</dbReference>
<dbReference type="Pfam" id="PF01168">
    <property type="entry name" value="Ala_racemase_N"/>
    <property type="match status" value="1"/>
</dbReference>
<protein>
    <submittedName>
        <fullName evidence="5">Alanine/ornithine racemase family PLP-dependent enzyme</fullName>
    </submittedName>
</protein>
<dbReference type="Proteomes" id="UP000611629">
    <property type="component" value="Unassembled WGS sequence"/>
</dbReference>
<accession>A0A974BMS4</accession>
<dbReference type="GO" id="GO:0030170">
    <property type="term" value="F:pyridoxal phosphate binding"/>
    <property type="evidence" value="ECO:0007669"/>
    <property type="project" value="TreeGrafter"/>
</dbReference>
<keyword evidence="6" id="KW-1185">Reference proteome</keyword>
<evidence type="ECO:0000256" key="3">
    <source>
        <dbReference type="ARBA" id="ARBA00023235"/>
    </source>
</evidence>
<dbReference type="EMBL" id="JACBNQ010000027">
    <property type="protein sequence ID" value="NYB75746.1"/>
    <property type="molecule type" value="Genomic_DNA"/>
</dbReference>